<proteinExistence type="predicted"/>
<feature type="compositionally biased region" description="Acidic residues" evidence="1">
    <location>
        <begin position="327"/>
        <end position="362"/>
    </location>
</feature>
<feature type="compositionally biased region" description="Polar residues" evidence="1">
    <location>
        <begin position="109"/>
        <end position="127"/>
    </location>
</feature>
<evidence type="ECO:0000313" key="2">
    <source>
        <dbReference type="EMBL" id="SPN98382.1"/>
    </source>
</evidence>
<gene>
    <name evidence="2" type="ORF">DNG_01427</name>
</gene>
<keyword evidence="3" id="KW-1185">Reference proteome</keyword>
<sequence>MSSDRNQDSYGAHRNYDEDFPPLNHLEVPTLPSIRSLLGPQRSVRRGGTAGTPSDTRPVRRSSRRTGDARRNPNIPTWHDNAWYEYPRPSGQSWEEGNAHLHLRHILRQSNNNSSPGRSPTPNMTSTHRPHDLQEDSRRTKRRKVDSDRLVPDFGGFRYGKYGQVEPGPLTMDIVSCDSSMSLEETSYAAESILNNDGSSVYCTKGNRCNIVLRHQGATVFNLTELVVKAPSFNYSSPIREGLVFVSMNHDDSLSRTAQYQIPYSAKPLPQTGAGSEDTVGERGLRLVPPTTSSLRRRPGTVEVRRRPANGALETRRRNSLFSLGLDDSDVEDEDEDEEDEDDEEEEEEEDEDEDEEDDEDAVGGRGYRLAHVPREFATTSLPPFNVTTECSDDEGLDSSFRLGRNAPNRIGSLPFESDESDDGFRDADDPFFDEFNTFGGSTFGLGGASSLLDDEPARAPEQEAGRGASGSSGEDLMVPHARFSIEKGRSKCTIHFDPPISGRYILLKMWSPRQHASSNIGIQSVMAKGFAGPRYFPSVSLA</sequence>
<dbReference type="Proteomes" id="UP001187682">
    <property type="component" value="Unassembled WGS sequence"/>
</dbReference>
<organism evidence="2 3">
    <name type="scientific">Cephalotrichum gorgonifer</name>
    <dbReference type="NCBI Taxonomy" id="2041049"/>
    <lineage>
        <taxon>Eukaryota</taxon>
        <taxon>Fungi</taxon>
        <taxon>Dikarya</taxon>
        <taxon>Ascomycota</taxon>
        <taxon>Pezizomycotina</taxon>
        <taxon>Sordariomycetes</taxon>
        <taxon>Hypocreomycetidae</taxon>
        <taxon>Microascales</taxon>
        <taxon>Microascaceae</taxon>
        <taxon>Cephalotrichum</taxon>
    </lineage>
</organism>
<name>A0AAE8MRM0_9PEZI</name>
<protein>
    <submittedName>
        <fullName evidence="2">Uncharacterized protein</fullName>
    </submittedName>
</protein>
<evidence type="ECO:0000313" key="3">
    <source>
        <dbReference type="Proteomes" id="UP001187682"/>
    </source>
</evidence>
<feature type="region of interest" description="Disordered" evidence="1">
    <location>
        <begin position="266"/>
        <end position="370"/>
    </location>
</feature>
<reference evidence="2" key="1">
    <citation type="submission" date="2018-03" db="EMBL/GenBank/DDBJ databases">
        <authorList>
            <person name="Guldener U."/>
        </authorList>
    </citation>
    <scope>NUCLEOTIDE SEQUENCE</scope>
</reference>
<feature type="compositionally biased region" description="Basic and acidic residues" evidence="1">
    <location>
        <begin position="456"/>
        <end position="465"/>
    </location>
</feature>
<comment type="caution">
    <text evidence="2">The sequence shown here is derived from an EMBL/GenBank/DDBJ whole genome shotgun (WGS) entry which is preliminary data.</text>
</comment>
<feature type="compositionally biased region" description="Basic and acidic residues" evidence="1">
    <location>
        <begin position="129"/>
        <end position="138"/>
    </location>
</feature>
<dbReference type="EMBL" id="ONZQ02000002">
    <property type="protein sequence ID" value="SPN98382.1"/>
    <property type="molecule type" value="Genomic_DNA"/>
</dbReference>
<evidence type="ECO:0000256" key="1">
    <source>
        <dbReference type="SAM" id="MobiDB-lite"/>
    </source>
</evidence>
<feature type="region of interest" description="Disordered" evidence="1">
    <location>
        <begin position="447"/>
        <end position="476"/>
    </location>
</feature>
<accession>A0AAE8MRM0</accession>
<dbReference type="AlphaFoldDB" id="A0AAE8MRM0"/>
<feature type="region of interest" description="Disordered" evidence="1">
    <location>
        <begin position="109"/>
        <end position="146"/>
    </location>
</feature>
<feature type="region of interest" description="Disordered" evidence="1">
    <location>
        <begin position="1"/>
        <end position="82"/>
    </location>
</feature>